<organism evidence="1 2">
    <name type="scientific">Henriciella barbarensis</name>
    <dbReference type="NCBI Taxonomy" id="86342"/>
    <lineage>
        <taxon>Bacteria</taxon>
        <taxon>Pseudomonadati</taxon>
        <taxon>Pseudomonadota</taxon>
        <taxon>Alphaproteobacteria</taxon>
        <taxon>Hyphomonadales</taxon>
        <taxon>Hyphomonadaceae</taxon>
        <taxon>Henriciella</taxon>
    </lineage>
</organism>
<dbReference type="RefSeq" id="WP_119378758.1">
    <property type="nucleotide sequence ID" value="NZ_QWGB01000005.1"/>
</dbReference>
<sequence>MLGETIIPAHFREQAEWCRTLGSPFMAELCLAFADNFEAGGIVAGLVADWPTNPRKDALALRLAGCLHHAVLTGRAPELQHTYPASDPGWKMSSVWPVARDWLSSNRDWVMAFLESPPQTNETRRCIALLPGFLELAHRFDMPMHLLELGASAGLNQNWDRYSYSTANWQRLQRPESGVTITTDWQLAPPDDLDAQPHVESRAACDLSPFDLNDPDQVMRLKCYTWPDQEERLSRLDEAVRLAQETGISVEKADAADWLAQKLKSRPAKGLTVVFHSVFLIYPPREVIGQIMSMMAAHGGHATAEAPLAWLSYESEALFGGKTDTPLMETRLQVWPGGEAKRLNRSNGHVTQVIEPPD</sequence>
<dbReference type="PIRSF" id="PIRSF012608">
    <property type="entry name" value="UCP012608"/>
    <property type="match status" value="1"/>
</dbReference>
<dbReference type="Pfam" id="PF10094">
    <property type="entry name" value="DUF2332"/>
    <property type="match status" value="1"/>
</dbReference>
<dbReference type="AlphaFoldDB" id="A0A399R1V3"/>
<dbReference type="Proteomes" id="UP000265431">
    <property type="component" value="Unassembled WGS sequence"/>
</dbReference>
<name>A0A399R1V3_9PROT</name>
<dbReference type="OrthoDB" id="7666987at2"/>
<comment type="caution">
    <text evidence="1">The sequence shown here is derived from an EMBL/GenBank/DDBJ whole genome shotgun (WGS) entry which is preliminary data.</text>
</comment>
<proteinExistence type="predicted"/>
<reference evidence="1 2" key="1">
    <citation type="submission" date="2018-08" db="EMBL/GenBank/DDBJ databases">
        <title>Henriciella mobilis sp. nov., isolated from seawater.</title>
        <authorList>
            <person name="Cheng H."/>
            <person name="Wu Y.-H."/>
            <person name="Xu X.-W."/>
            <person name="Guo L.-L."/>
        </authorList>
    </citation>
    <scope>NUCLEOTIDE SEQUENCE [LARGE SCALE GENOMIC DNA]</scope>
    <source>
        <strain evidence="1 2">CCUG66934</strain>
    </source>
</reference>
<gene>
    <name evidence="1" type="ORF">D1224_04705</name>
</gene>
<accession>A0A399R1V3</accession>
<evidence type="ECO:0000313" key="1">
    <source>
        <dbReference type="EMBL" id="RIJ23569.1"/>
    </source>
</evidence>
<dbReference type="InterPro" id="IPR011200">
    <property type="entry name" value="UCP012608"/>
</dbReference>
<evidence type="ECO:0000313" key="2">
    <source>
        <dbReference type="Proteomes" id="UP000265431"/>
    </source>
</evidence>
<protein>
    <submittedName>
        <fullName evidence="1">DUF2332 domain-containing protein</fullName>
    </submittedName>
</protein>
<keyword evidence="2" id="KW-1185">Reference proteome</keyword>
<dbReference type="EMBL" id="QWGB01000005">
    <property type="protein sequence ID" value="RIJ23569.1"/>
    <property type="molecule type" value="Genomic_DNA"/>
</dbReference>